<evidence type="ECO:0000313" key="3">
    <source>
        <dbReference type="Proteomes" id="UP000563426"/>
    </source>
</evidence>
<keyword evidence="3" id="KW-1185">Reference proteome</keyword>
<feature type="compositionally biased region" description="Basic residues" evidence="1">
    <location>
        <begin position="145"/>
        <end position="154"/>
    </location>
</feature>
<reference evidence="2 3" key="1">
    <citation type="submission" date="2020-05" db="EMBL/GenBank/DDBJ databases">
        <authorList>
            <person name="Whitworth D."/>
        </authorList>
    </citation>
    <scope>NUCLEOTIDE SEQUENCE [LARGE SCALE GENOMIC DNA]</scope>
    <source>
        <strain evidence="2 3">AB043B</strain>
    </source>
</reference>
<accession>A0A7Y4NQX6</accession>
<feature type="region of interest" description="Disordered" evidence="1">
    <location>
        <begin position="126"/>
        <end position="175"/>
    </location>
</feature>
<evidence type="ECO:0000313" key="2">
    <source>
        <dbReference type="EMBL" id="NOK32317.1"/>
    </source>
</evidence>
<dbReference type="Proteomes" id="UP000563426">
    <property type="component" value="Unassembled WGS sequence"/>
</dbReference>
<name>A0A7Y4NQX6_9BACT</name>
<sequence length="175" mass="19165">MSCIRFEVPVRTVNTSNRREHHMQRHRRVKGQRDATHLLWPGWSGPALLVVRLTRVSPGQLDSGDNLPIAMKSIRDEVARQLRLDDASPLVRWVYAQSLGAPSVLVELSWGDDPLAAAVRAQDALAPPPPPVLTEAAAPLAPRERKLKAPKKPPSRPLRGLAALATPASYPGKKP</sequence>
<dbReference type="RefSeq" id="WP_171433030.1">
    <property type="nucleotide sequence ID" value="NZ_JABFJV010000012.1"/>
</dbReference>
<dbReference type="EMBL" id="JABFJV010000012">
    <property type="protein sequence ID" value="NOK32317.1"/>
    <property type="molecule type" value="Genomic_DNA"/>
</dbReference>
<comment type="caution">
    <text evidence="2">The sequence shown here is derived from an EMBL/GenBank/DDBJ whole genome shotgun (WGS) entry which is preliminary data.</text>
</comment>
<protein>
    <submittedName>
        <fullName evidence="2">Uncharacterized protein</fullName>
    </submittedName>
</protein>
<evidence type="ECO:0000256" key="1">
    <source>
        <dbReference type="SAM" id="MobiDB-lite"/>
    </source>
</evidence>
<organism evidence="2 3">
    <name type="scientific">Corallococcus exercitus</name>
    <dbReference type="NCBI Taxonomy" id="2316736"/>
    <lineage>
        <taxon>Bacteria</taxon>
        <taxon>Pseudomonadati</taxon>
        <taxon>Myxococcota</taxon>
        <taxon>Myxococcia</taxon>
        <taxon>Myxococcales</taxon>
        <taxon>Cystobacterineae</taxon>
        <taxon>Myxococcaceae</taxon>
        <taxon>Corallococcus</taxon>
    </lineage>
</organism>
<dbReference type="AlphaFoldDB" id="A0A7Y4NQX6"/>
<gene>
    <name evidence="2" type="ORF">HMI49_03760</name>
</gene>
<proteinExistence type="predicted"/>